<proteinExistence type="predicted"/>
<gene>
    <name evidence="1" type="ORF">J2S49_000711</name>
</gene>
<reference evidence="1 2" key="1">
    <citation type="submission" date="2023-07" db="EMBL/GenBank/DDBJ databases">
        <title>Sequencing the genomes of 1000 actinobacteria strains.</title>
        <authorList>
            <person name="Klenk H.-P."/>
        </authorList>
    </citation>
    <scope>NUCLEOTIDE SEQUENCE [LARGE SCALE GENOMIC DNA]</scope>
    <source>
        <strain evidence="1 2">DSM 102162</strain>
    </source>
</reference>
<organism evidence="1 2">
    <name type="scientific">Arcanobacterium wilhelmae</name>
    <dbReference type="NCBI Taxonomy" id="1803177"/>
    <lineage>
        <taxon>Bacteria</taxon>
        <taxon>Bacillati</taxon>
        <taxon>Actinomycetota</taxon>
        <taxon>Actinomycetes</taxon>
        <taxon>Actinomycetales</taxon>
        <taxon>Actinomycetaceae</taxon>
        <taxon>Arcanobacterium</taxon>
    </lineage>
</organism>
<name>A0ABT9NAA6_9ACTO</name>
<evidence type="ECO:0000313" key="1">
    <source>
        <dbReference type="EMBL" id="MDP9800635.1"/>
    </source>
</evidence>
<keyword evidence="2" id="KW-1185">Reference proteome</keyword>
<accession>A0ABT9NAA6</accession>
<protein>
    <submittedName>
        <fullName evidence="1">Uncharacterized protein</fullName>
    </submittedName>
</protein>
<evidence type="ECO:0000313" key="2">
    <source>
        <dbReference type="Proteomes" id="UP001235966"/>
    </source>
</evidence>
<dbReference type="Proteomes" id="UP001235966">
    <property type="component" value="Unassembled WGS sequence"/>
</dbReference>
<comment type="caution">
    <text evidence="1">The sequence shown here is derived from an EMBL/GenBank/DDBJ whole genome shotgun (WGS) entry which is preliminary data.</text>
</comment>
<sequence>MCASNLGFSDKAELSKFMPTIHIGDHADNLCENEFLAARFSTASRCERYFRHLKFWFEKWRLVPYMGSNFQNSAQNFSRTEYRREYQRCMRIRDSE</sequence>
<dbReference type="EMBL" id="JAUSQW010000001">
    <property type="protein sequence ID" value="MDP9800635.1"/>
    <property type="molecule type" value="Genomic_DNA"/>
</dbReference>